<dbReference type="AlphaFoldDB" id="E1X3M9"/>
<protein>
    <submittedName>
        <fullName evidence="2">Uncharacterized protein</fullName>
    </submittedName>
</protein>
<keyword evidence="3" id="KW-1185">Reference proteome</keyword>
<gene>
    <name evidence="2" type="ordered locus">BMS_2152</name>
</gene>
<dbReference type="RefSeq" id="WP_014244736.1">
    <property type="nucleotide sequence ID" value="NC_016620.1"/>
</dbReference>
<feature type="chain" id="PRO_5003154477" evidence="1">
    <location>
        <begin position="21"/>
        <end position="156"/>
    </location>
</feature>
<keyword evidence="1" id="KW-0732">Signal</keyword>
<dbReference type="KEGG" id="bmx:BMS_2152"/>
<dbReference type="HOGENOM" id="CLU_1684126_0_0_7"/>
<reference evidence="3" key="1">
    <citation type="journal article" date="2013" name="ISME J.">
        <title>A small predatory core genome in the divergent marine Bacteriovorax marinus SJ and the terrestrial Bdellovibrio bacteriovorus.</title>
        <authorList>
            <person name="Crossman L.C."/>
            <person name="Chen H."/>
            <person name="Cerdeno-Tarraga A.M."/>
            <person name="Brooks K."/>
            <person name="Quail M.A."/>
            <person name="Pineiro S.A."/>
            <person name="Hobley L."/>
            <person name="Sockett R.E."/>
            <person name="Bentley S.D."/>
            <person name="Parkhill J."/>
            <person name="Williams H.N."/>
            <person name="Stine O.C."/>
        </authorList>
    </citation>
    <scope>NUCLEOTIDE SEQUENCE [LARGE SCALE GENOMIC DNA]</scope>
    <source>
        <strain evidence="3">ATCC BAA-682 / DSM 15412 / SJ</strain>
    </source>
</reference>
<organism evidence="2 3">
    <name type="scientific">Halobacteriovorax marinus (strain ATCC BAA-682 / DSM 15412 / SJ)</name>
    <name type="common">Bacteriovorax marinus</name>
    <dbReference type="NCBI Taxonomy" id="862908"/>
    <lineage>
        <taxon>Bacteria</taxon>
        <taxon>Pseudomonadati</taxon>
        <taxon>Bdellovibrionota</taxon>
        <taxon>Bacteriovoracia</taxon>
        <taxon>Bacteriovoracales</taxon>
        <taxon>Halobacteriovoraceae</taxon>
        <taxon>Halobacteriovorax</taxon>
    </lineage>
</organism>
<dbReference type="STRING" id="862908.BMS_2152"/>
<dbReference type="OrthoDB" id="9946525at2"/>
<evidence type="ECO:0000313" key="3">
    <source>
        <dbReference type="Proteomes" id="UP000008963"/>
    </source>
</evidence>
<evidence type="ECO:0000256" key="1">
    <source>
        <dbReference type="SAM" id="SignalP"/>
    </source>
</evidence>
<dbReference type="Proteomes" id="UP000008963">
    <property type="component" value="Chromosome"/>
</dbReference>
<dbReference type="EMBL" id="FQ312005">
    <property type="protein sequence ID" value="CBW26958.1"/>
    <property type="molecule type" value="Genomic_DNA"/>
</dbReference>
<dbReference type="PATRIC" id="fig|862908.3.peg.2046"/>
<proteinExistence type="predicted"/>
<sequence>MKMKLIAILALLTTSIHISAAVGFDDVKEMFVKGSPLTKKEILDDASNRVWNGRCFQPQAVNEKLGSILFLRKASKRNSYELLTVISNYIDYLDSMSEFQIMDTHGDSFTKAVIKKDFYTPHANGQRTIYRYSNQYIISKSQNFNGAMRYCLFFER</sequence>
<accession>E1X3M9</accession>
<evidence type="ECO:0000313" key="2">
    <source>
        <dbReference type="EMBL" id="CBW26958.1"/>
    </source>
</evidence>
<feature type="signal peptide" evidence="1">
    <location>
        <begin position="1"/>
        <end position="20"/>
    </location>
</feature>
<name>E1X3M9_HALMS</name>